<dbReference type="Gene3D" id="1.10.10.60">
    <property type="entry name" value="Homeodomain-like"/>
    <property type="match status" value="1"/>
</dbReference>
<reference evidence="9 10" key="1">
    <citation type="journal article" date="2019" name="Nat. Plants">
        <title>Stout camphor tree genome fills gaps in understanding of flowering plant genome evolution.</title>
        <authorList>
            <person name="Chaw S.M."/>
            <person name="Liu Y.C."/>
            <person name="Wu Y.W."/>
            <person name="Wang H.Y."/>
            <person name="Lin C.I."/>
            <person name="Wu C.S."/>
            <person name="Ke H.M."/>
            <person name="Chang L.Y."/>
            <person name="Hsu C.Y."/>
            <person name="Yang H.T."/>
            <person name="Sudianto E."/>
            <person name="Hsu M.H."/>
            <person name="Wu K.P."/>
            <person name="Wang L.N."/>
            <person name="Leebens-Mack J.H."/>
            <person name="Tsai I.J."/>
        </authorList>
    </citation>
    <scope>NUCLEOTIDE SEQUENCE [LARGE SCALE GENOMIC DNA]</scope>
    <source>
        <strain evidence="10">cv. Chaw 1501</strain>
        <tissue evidence="9">Young leaves</tissue>
    </source>
</reference>
<keyword evidence="6" id="KW-0175">Coiled coil</keyword>
<protein>
    <submittedName>
        <fullName evidence="9">Trihelix transcription factor GT-3b</fullName>
    </submittedName>
</protein>
<dbReference type="OrthoDB" id="691673at2759"/>
<proteinExistence type="predicted"/>
<dbReference type="InterPro" id="IPR044822">
    <property type="entry name" value="Myb_DNA-bind_4"/>
</dbReference>
<organism evidence="9 10">
    <name type="scientific">Cinnamomum micranthum f. kanehirae</name>
    <dbReference type="NCBI Taxonomy" id="337451"/>
    <lineage>
        <taxon>Eukaryota</taxon>
        <taxon>Viridiplantae</taxon>
        <taxon>Streptophyta</taxon>
        <taxon>Embryophyta</taxon>
        <taxon>Tracheophyta</taxon>
        <taxon>Spermatophyta</taxon>
        <taxon>Magnoliopsida</taxon>
        <taxon>Magnoliidae</taxon>
        <taxon>Laurales</taxon>
        <taxon>Lauraceae</taxon>
        <taxon>Cinnamomum</taxon>
    </lineage>
</organism>
<dbReference type="EMBL" id="QPKB01000003">
    <property type="protein sequence ID" value="RWR81090.1"/>
    <property type="molecule type" value="Genomic_DNA"/>
</dbReference>
<evidence type="ECO:0000256" key="4">
    <source>
        <dbReference type="ARBA" id="ARBA00023163"/>
    </source>
</evidence>
<evidence type="ECO:0000256" key="7">
    <source>
        <dbReference type="SAM" id="MobiDB-lite"/>
    </source>
</evidence>
<evidence type="ECO:0000256" key="3">
    <source>
        <dbReference type="ARBA" id="ARBA00023125"/>
    </source>
</evidence>
<comment type="caution">
    <text evidence="9">The sequence shown here is derived from an EMBL/GenBank/DDBJ whole genome shotgun (WGS) entry which is preliminary data.</text>
</comment>
<evidence type="ECO:0000256" key="1">
    <source>
        <dbReference type="ARBA" id="ARBA00004123"/>
    </source>
</evidence>
<dbReference type="FunFam" id="1.10.10.60:FF:000032">
    <property type="entry name" value="Zinc finger and SCAN domain-containing 20"/>
    <property type="match status" value="1"/>
</dbReference>
<evidence type="ECO:0000259" key="8">
    <source>
        <dbReference type="PROSITE" id="PS50090"/>
    </source>
</evidence>
<dbReference type="GO" id="GO:0006355">
    <property type="term" value="P:regulation of DNA-templated transcription"/>
    <property type="evidence" value="ECO:0007669"/>
    <property type="project" value="UniProtKB-ARBA"/>
</dbReference>
<feature type="domain" description="Myb-like" evidence="8">
    <location>
        <begin position="49"/>
        <end position="113"/>
    </location>
</feature>
<keyword evidence="3" id="KW-0238">DNA-binding</keyword>
<keyword evidence="4" id="KW-0804">Transcription</keyword>
<keyword evidence="5" id="KW-0539">Nucleus</keyword>
<comment type="subcellular location">
    <subcellularLocation>
        <location evidence="1">Nucleus</location>
    </subcellularLocation>
</comment>
<dbReference type="PANTHER" id="PTHR21654:SF84">
    <property type="entry name" value="SI:DKEY-66I24.7"/>
    <property type="match status" value="1"/>
</dbReference>
<evidence type="ECO:0000256" key="2">
    <source>
        <dbReference type="ARBA" id="ARBA00023015"/>
    </source>
</evidence>
<evidence type="ECO:0000256" key="5">
    <source>
        <dbReference type="ARBA" id="ARBA00023242"/>
    </source>
</evidence>
<dbReference type="Proteomes" id="UP000283530">
    <property type="component" value="Unassembled WGS sequence"/>
</dbReference>
<feature type="coiled-coil region" evidence="6">
    <location>
        <begin position="264"/>
        <end position="291"/>
    </location>
</feature>
<dbReference type="GO" id="GO:0003677">
    <property type="term" value="F:DNA binding"/>
    <property type="evidence" value="ECO:0007669"/>
    <property type="project" value="UniProtKB-KW"/>
</dbReference>
<dbReference type="PANTHER" id="PTHR21654">
    <property type="entry name" value="FI21293P1"/>
    <property type="match status" value="1"/>
</dbReference>
<name>A0A443NRE0_9MAGN</name>
<dbReference type="CDD" id="cd12203">
    <property type="entry name" value="GT1"/>
    <property type="match status" value="1"/>
</dbReference>
<dbReference type="AlphaFoldDB" id="A0A443NRE0"/>
<evidence type="ECO:0000313" key="10">
    <source>
        <dbReference type="Proteomes" id="UP000283530"/>
    </source>
</evidence>
<feature type="compositionally biased region" description="Basic and acidic residues" evidence="7">
    <location>
        <begin position="48"/>
        <end position="58"/>
    </location>
</feature>
<evidence type="ECO:0000256" key="6">
    <source>
        <dbReference type="SAM" id="Coils"/>
    </source>
</evidence>
<dbReference type="SMART" id="SM00717">
    <property type="entry name" value="SANT"/>
    <property type="match status" value="1"/>
</dbReference>
<feature type="region of interest" description="Disordered" evidence="7">
    <location>
        <begin position="153"/>
        <end position="227"/>
    </location>
</feature>
<keyword evidence="10" id="KW-1185">Reference proteome</keyword>
<keyword evidence="2" id="KW-0805">Transcription regulation</keyword>
<feature type="region of interest" description="Disordered" evidence="7">
    <location>
        <begin position="30"/>
        <end position="58"/>
    </location>
</feature>
<feature type="compositionally biased region" description="Acidic residues" evidence="7">
    <location>
        <begin position="181"/>
        <end position="195"/>
    </location>
</feature>
<accession>A0A443NRE0</accession>
<gene>
    <name evidence="9" type="ORF">CKAN_00975800</name>
</gene>
<dbReference type="GO" id="GO:0005634">
    <property type="term" value="C:nucleus"/>
    <property type="evidence" value="ECO:0007669"/>
    <property type="project" value="UniProtKB-SubCell"/>
</dbReference>
<feature type="compositionally biased region" description="Gly residues" evidence="7">
    <location>
        <begin position="34"/>
        <end position="46"/>
    </location>
</feature>
<dbReference type="Pfam" id="PF13837">
    <property type="entry name" value="Myb_DNA-bind_4"/>
    <property type="match status" value="1"/>
</dbReference>
<dbReference type="PROSITE" id="PS50090">
    <property type="entry name" value="MYB_LIKE"/>
    <property type="match status" value="1"/>
</dbReference>
<evidence type="ECO:0000313" key="9">
    <source>
        <dbReference type="EMBL" id="RWR81090.1"/>
    </source>
</evidence>
<dbReference type="InterPro" id="IPR001005">
    <property type="entry name" value="SANT/Myb"/>
</dbReference>
<sequence>MMFGSGDNESPVGVGGQMGMIPGLPLQLNPTGMVSGGGGGGGGGGSSTHKEERVPQWSHQETRDFIAIRAELERDFTLAKRNKTLWEAVAAKMKEMGYRRSPEQCKCKWKNLVNRYKGKETSDPDNGRQCPFFDELHAIFTERAKNMQRMLRESEAGGGGTSSTQAKKKMKRPSGERSSEDLSEEDNDDEDESEEERSSSLARSGKRKAYRERPLRTTATAERSRTSGSGILEVLQDWFRQQQHMEMQWQDMMDKRAQERQLFEQEWRISMEKLERERLLLEQAWREREEQRRLREESRAEKRDALLTTLLNKLIHEDF</sequence>